<accession>A0A0H4WZJ2</accession>
<dbReference type="EMBL" id="CP012109">
    <property type="protein sequence ID" value="AKQ66790.1"/>
    <property type="molecule type" value="Genomic_DNA"/>
</dbReference>
<evidence type="ECO:0000256" key="1">
    <source>
        <dbReference type="SAM" id="MobiDB-lite"/>
    </source>
</evidence>
<dbReference type="AlphaFoldDB" id="A0A0H4WZJ2"/>
<keyword evidence="4" id="KW-1185">Reference proteome</keyword>
<name>A0A0H4WZJ2_9BACT</name>
<dbReference type="STRING" id="1297742.A176_003702"/>
<dbReference type="Proteomes" id="UP000009026">
    <property type="component" value="Chromosome"/>
</dbReference>
<dbReference type="SUPFAM" id="SSF47090">
    <property type="entry name" value="PGBD-like"/>
    <property type="match status" value="1"/>
</dbReference>
<dbReference type="eggNOG" id="COG3409">
    <property type="taxonomic scope" value="Bacteria"/>
</dbReference>
<dbReference type="InterPro" id="IPR002477">
    <property type="entry name" value="Peptidoglycan-bd-like"/>
</dbReference>
<dbReference type="InterPro" id="IPR036366">
    <property type="entry name" value="PGBDSf"/>
</dbReference>
<feature type="domain" description="Peptidoglycan binding-like" evidence="2">
    <location>
        <begin position="140"/>
        <end position="187"/>
    </location>
</feature>
<dbReference type="OrthoDB" id="9816507at2"/>
<dbReference type="PATRIC" id="fig|1297742.4.peg.3736"/>
<gene>
    <name evidence="3" type="ORF">A176_003702</name>
</gene>
<protein>
    <recommendedName>
        <fullName evidence="2">Peptidoglycan binding-like domain-containing protein</fullName>
    </recommendedName>
</protein>
<dbReference type="InterPro" id="IPR036365">
    <property type="entry name" value="PGBD-like_sf"/>
</dbReference>
<reference evidence="3 4" key="1">
    <citation type="journal article" date="2016" name="PLoS ONE">
        <title>Complete Genome Sequence and Comparative Genomics of a Novel Myxobacterium Myxococcus hansupus.</title>
        <authorList>
            <person name="Sharma G."/>
            <person name="Narwani T."/>
            <person name="Subramanian S."/>
        </authorList>
    </citation>
    <scope>NUCLEOTIDE SEQUENCE [LARGE SCALE GENOMIC DNA]</scope>
    <source>
        <strain evidence="4">mixupus</strain>
    </source>
</reference>
<dbReference type="RefSeq" id="WP_002637429.1">
    <property type="nucleotide sequence ID" value="NZ_CP012109.1"/>
</dbReference>
<organism evidence="3 4">
    <name type="scientific">Pseudomyxococcus hansupus</name>
    <dbReference type="NCBI Taxonomy" id="1297742"/>
    <lineage>
        <taxon>Bacteria</taxon>
        <taxon>Pseudomonadati</taxon>
        <taxon>Myxococcota</taxon>
        <taxon>Myxococcia</taxon>
        <taxon>Myxococcales</taxon>
        <taxon>Cystobacterineae</taxon>
        <taxon>Myxococcaceae</taxon>
        <taxon>Pseudomyxococcus</taxon>
    </lineage>
</organism>
<dbReference type="Gene3D" id="1.10.101.10">
    <property type="entry name" value="PGBD-like superfamily/PGBD"/>
    <property type="match status" value="1"/>
</dbReference>
<sequence>MVSPRTAPIRTGNTSTFILKQRRLHLVLVDPHEVPYAGQEYVLTVGRTEHCGRTAADGSLSHEVPGLAQGELLLKVRPPLATPPPATSPRRAATPRGETPPYPPAVSEEDFPDATPAAASEPVSLHWALQLQSLAGFESDALTAAQERLHNLGFCIEGERGAPGASTRAAVRAFQRRHGLPETGQLSDIQRELIRQHDA</sequence>
<feature type="region of interest" description="Disordered" evidence="1">
    <location>
        <begin position="75"/>
        <end position="119"/>
    </location>
</feature>
<proteinExistence type="predicted"/>
<dbReference type="KEGG" id="mym:A176_003702"/>
<dbReference type="Pfam" id="PF01471">
    <property type="entry name" value="PG_binding_1"/>
    <property type="match status" value="1"/>
</dbReference>
<evidence type="ECO:0000259" key="2">
    <source>
        <dbReference type="Pfam" id="PF01471"/>
    </source>
</evidence>
<evidence type="ECO:0000313" key="4">
    <source>
        <dbReference type="Proteomes" id="UP000009026"/>
    </source>
</evidence>
<evidence type="ECO:0000313" key="3">
    <source>
        <dbReference type="EMBL" id="AKQ66790.1"/>
    </source>
</evidence>